<dbReference type="Proteomes" id="UP001497512">
    <property type="component" value="Chromosome 9"/>
</dbReference>
<dbReference type="SMART" id="SM00368">
    <property type="entry name" value="LRR_RI"/>
    <property type="match status" value="4"/>
</dbReference>
<reference evidence="2" key="1">
    <citation type="submission" date="2024-02" db="EMBL/GenBank/DDBJ databases">
        <authorList>
            <consortium name="ELIXIR-Norway"/>
            <consortium name="Elixir Norway"/>
        </authorList>
    </citation>
    <scope>NUCLEOTIDE SEQUENCE</scope>
</reference>
<dbReference type="Pfam" id="PF13516">
    <property type="entry name" value="LRR_6"/>
    <property type="match status" value="2"/>
</dbReference>
<name>A0ABP0V641_9BRYO</name>
<evidence type="ECO:0000313" key="2">
    <source>
        <dbReference type="EMBL" id="CAK9237728.1"/>
    </source>
</evidence>
<evidence type="ECO:0000313" key="3">
    <source>
        <dbReference type="Proteomes" id="UP001497512"/>
    </source>
</evidence>
<organism evidence="2 3">
    <name type="scientific">Sphagnum troendelagicum</name>
    <dbReference type="NCBI Taxonomy" id="128251"/>
    <lineage>
        <taxon>Eukaryota</taxon>
        <taxon>Viridiplantae</taxon>
        <taxon>Streptophyta</taxon>
        <taxon>Embryophyta</taxon>
        <taxon>Bryophyta</taxon>
        <taxon>Sphagnophytina</taxon>
        <taxon>Sphagnopsida</taxon>
        <taxon>Sphagnales</taxon>
        <taxon>Sphagnaceae</taxon>
        <taxon>Sphagnum</taxon>
    </lineage>
</organism>
<dbReference type="SUPFAM" id="SSF52540">
    <property type="entry name" value="P-loop containing nucleoside triphosphate hydrolases"/>
    <property type="match status" value="1"/>
</dbReference>
<dbReference type="InterPro" id="IPR032675">
    <property type="entry name" value="LRR_dom_sf"/>
</dbReference>
<dbReference type="InterPro" id="IPR027417">
    <property type="entry name" value="P-loop_NTPase"/>
</dbReference>
<accession>A0ABP0V641</accession>
<evidence type="ECO:0008006" key="4">
    <source>
        <dbReference type="Google" id="ProtNLM"/>
    </source>
</evidence>
<feature type="region of interest" description="Disordered" evidence="1">
    <location>
        <begin position="1"/>
        <end position="39"/>
    </location>
</feature>
<proteinExistence type="predicted"/>
<dbReference type="PANTHER" id="PTHR47679:SF1">
    <property type="entry name" value="PROTEIN TORNADO 1"/>
    <property type="match status" value="1"/>
</dbReference>
<protein>
    <recommendedName>
        <fullName evidence="4">C-terminal of Roc (COR) domain-containing protein</fullName>
    </recommendedName>
</protein>
<keyword evidence="3" id="KW-1185">Reference proteome</keyword>
<dbReference type="Gene3D" id="3.80.10.10">
    <property type="entry name" value="Ribonuclease Inhibitor"/>
    <property type="match status" value="3"/>
</dbReference>
<dbReference type="PANTHER" id="PTHR47679">
    <property type="entry name" value="PROTEIN TORNADO 1"/>
    <property type="match status" value="1"/>
</dbReference>
<dbReference type="SUPFAM" id="SSF52047">
    <property type="entry name" value="RNI-like"/>
    <property type="match status" value="1"/>
</dbReference>
<dbReference type="EMBL" id="OZ019901">
    <property type="protein sequence ID" value="CAK9237728.1"/>
    <property type="molecule type" value="Genomic_DNA"/>
</dbReference>
<dbReference type="InterPro" id="IPR001611">
    <property type="entry name" value="Leu-rich_rpt"/>
</dbReference>
<dbReference type="Gene3D" id="3.40.50.300">
    <property type="entry name" value="P-loop containing nucleotide triphosphate hydrolases"/>
    <property type="match status" value="1"/>
</dbReference>
<sequence>MMTPKKKKPFCSSSSSSSMTPSETLALPAPSPHTLALPPNKAQSALAIYNPPLPEFDQPGKNLKPQKYSETDLEGLVRALKNPPSEQIVDMYIHYCPRIKSDQDNCSVSLTLADSNFVRRLLYRFPGESRDDTQDRKICSRVIEALAVCQSLTSATLEIDYVQSDLIVQELATALQTNRSLKKLCVYSDNRFQQPLNSECVKHISEMFLVNVGIRELQLGLIDINLQVADHLALALRRNRSLKALTFYARIEADAMQVLMKPFSAAGTEANQTVEKFEIKGFRCLGPMRGAGQIGNKGAEHVAAMLCRNSSLLELSLKNCEIDSLGAQALALALNTNKTLEVLDLSYNPLDVDGLKEIVKTIALDLTTKEQPNSSLKQLVIRHSFIARSGALLLANMLHSNRTLTKLDLQFSVKSWQPKDVILLLNSLANNTALKSLDLRGCEGVAGEKVIATLLDLLVANPWLEELGMEATPLSRKGHDSVVKAQLRRNAEKFMEVFKGMGSVSPKSARVFLCGIPYAGKTTFRKTMVYSSLKKTTTSMHMKTKLAYKEAISKQSGLFSGRKEPQTIGIEVQVIVEDHVQIAIWDLAGHEEFHSFHDLVVPNLSTQGSASSFVLLSDISSCNSRDGGNGSKYELKALEEIDQELRYWLRFIASNTRQSLMLLPHVTVIFTHSDKFPKVDLIEYVKGTVENLRNQFENLINITEFHVADARSRKSVEPVVKAVRKRILDILEKVPKVFEACTQMQTYLTEWKLQHPDKPLIKWADFSLLCSKVPALRRLQGQDSKIAEERQKAVAKSMHDAGELLFFDGLDFMVVDPNWFCHEIMGRILSVESSLLVLKHPLMDSKGLTKRENLRKVLEASLCKNKNPLFKGRKVRGVIPEDLVQLMIKLNLCFEQNPNDKNSGIFIPATLKDLDDNALKGERQLSWPLGTVAADQADDFLFLGWRLECEDPVLTCLTLGFFPRLQVFLQKKFATVVDVNYTVEKNLICFVFSGVEFVIEYNMRVECQIDILVRSSKDSLETWTLVEDCVLIPIREFCASPTEGCQGVVLVEGILRPQAVKELWVYNERREQCVGTEILKLKVLATGNMEYEHEWKKPLSWSLQSSSGSAADKAQDLLGEENWEDVLNRCLDILEKLDDELQLDVPVSGMQNGGTGHPLRIPRTVSLLARPQEMAGHLIRTRLSNRVEEIQNLQQKLLPGLSKHLDRVIQFPPLLEDHRIPRLVYLTSEGSVKGGERLVTRLPVGATSRQMHLMCEHHDEIHKLDNQLGSIMRFDDKTLKSVRPLLVWGLQVITMLMKIGEQAAGGFSNMVSELERAMLMGIIIAGAPEHQDGKTGSEAAAATKMEFSANLLMDLTLTKLPITADEKTAAEQWLLHFLKGKNISTLFGLYKVEYVDDGKTTKHVAWVCEKHMNYGLRLGTMQLLPVG</sequence>
<evidence type="ECO:0000256" key="1">
    <source>
        <dbReference type="SAM" id="MobiDB-lite"/>
    </source>
</evidence>
<gene>
    <name evidence="2" type="ORF">CSSPTR1EN2_LOCUS23848</name>
</gene>